<evidence type="ECO:0000256" key="1">
    <source>
        <dbReference type="ARBA" id="ARBA00022741"/>
    </source>
</evidence>
<dbReference type="SUPFAM" id="SSF54197">
    <property type="entry name" value="HIT-like"/>
    <property type="match status" value="1"/>
</dbReference>
<dbReference type="AlphaFoldDB" id="A0A072UCW9"/>
<dbReference type="PANTHER" id="PTHR12486:SF5">
    <property type="entry name" value="ADENOSINE 5'-MONOPHOSPHORAMIDASE HINT3"/>
    <property type="match status" value="1"/>
</dbReference>
<dbReference type="STRING" id="3880.A0A072UCW9"/>
<dbReference type="Proteomes" id="UP000002051">
    <property type="component" value="Chromosome 5"/>
</dbReference>
<name>A0A072UCW9_MEDTR</name>
<sequence>MGSNYKAKVVKEEDDKVVAFRDINPSAFRHYLVVPVEHIPTVKDLQRRTEDYSLVSHMLDVGKMLLVRDAPHSKQYRVRYNINKCFFNTTLNYLLEIEK</sequence>
<reference evidence="4" key="3">
    <citation type="submission" date="2015-04" db="UniProtKB">
        <authorList>
            <consortium name="EnsemblPlants"/>
        </authorList>
    </citation>
    <scope>IDENTIFICATION</scope>
    <source>
        <strain evidence="4">cv. Jemalong A17</strain>
    </source>
</reference>
<dbReference type="EMBL" id="CM001221">
    <property type="protein sequence ID" value="KEH27462.1"/>
    <property type="molecule type" value="Genomic_DNA"/>
</dbReference>
<protein>
    <submittedName>
        <fullName evidence="3">Scavenger mRNA decapping enzyme carboxy-term-binding protein</fullName>
    </submittedName>
</protein>
<keyword evidence="1" id="KW-0547">Nucleotide-binding</keyword>
<accession>A0A072UCW9</accession>
<evidence type="ECO:0000256" key="2">
    <source>
        <dbReference type="ARBA" id="ARBA00022801"/>
    </source>
</evidence>
<dbReference type="GO" id="GO:0000166">
    <property type="term" value="F:nucleotide binding"/>
    <property type="evidence" value="ECO:0007669"/>
    <property type="project" value="UniProtKB-KW"/>
</dbReference>
<keyword evidence="5" id="KW-1185">Reference proteome</keyword>
<dbReference type="GO" id="GO:0016787">
    <property type="term" value="F:hydrolase activity"/>
    <property type="evidence" value="ECO:0007669"/>
    <property type="project" value="UniProtKB-KW"/>
</dbReference>
<evidence type="ECO:0000313" key="5">
    <source>
        <dbReference type="Proteomes" id="UP000002051"/>
    </source>
</evidence>
<dbReference type="Pfam" id="PF11969">
    <property type="entry name" value="DcpS_C"/>
    <property type="match status" value="1"/>
</dbReference>
<proteinExistence type="predicted"/>
<reference evidence="3 5" key="2">
    <citation type="journal article" date="2014" name="BMC Genomics">
        <title>An improved genome release (version Mt4.0) for the model legume Medicago truncatula.</title>
        <authorList>
            <person name="Tang H."/>
            <person name="Krishnakumar V."/>
            <person name="Bidwell S."/>
            <person name="Rosen B."/>
            <person name="Chan A."/>
            <person name="Zhou S."/>
            <person name="Gentzbittel L."/>
            <person name="Childs K.L."/>
            <person name="Yandell M."/>
            <person name="Gundlach H."/>
            <person name="Mayer K.F."/>
            <person name="Schwartz D.C."/>
            <person name="Town C.D."/>
        </authorList>
    </citation>
    <scope>GENOME REANNOTATION</scope>
    <source>
        <strain evidence="3">A17</strain>
        <strain evidence="4 5">cv. Jemalong A17</strain>
    </source>
</reference>
<keyword evidence="2" id="KW-0378">Hydrolase</keyword>
<organism evidence="3 5">
    <name type="scientific">Medicago truncatula</name>
    <name type="common">Barrel medic</name>
    <name type="synonym">Medicago tribuloides</name>
    <dbReference type="NCBI Taxonomy" id="3880"/>
    <lineage>
        <taxon>Eukaryota</taxon>
        <taxon>Viridiplantae</taxon>
        <taxon>Streptophyta</taxon>
        <taxon>Embryophyta</taxon>
        <taxon>Tracheophyta</taxon>
        <taxon>Spermatophyta</taxon>
        <taxon>Magnoliopsida</taxon>
        <taxon>eudicotyledons</taxon>
        <taxon>Gunneridae</taxon>
        <taxon>Pentapetalae</taxon>
        <taxon>rosids</taxon>
        <taxon>fabids</taxon>
        <taxon>Fabales</taxon>
        <taxon>Fabaceae</taxon>
        <taxon>Papilionoideae</taxon>
        <taxon>50 kb inversion clade</taxon>
        <taxon>NPAAA clade</taxon>
        <taxon>Hologalegina</taxon>
        <taxon>IRL clade</taxon>
        <taxon>Trifolieae</taxon>
        <taxon>Medicago</taxon>
    </lineage>
</organism>
<dbReference type="HOGENOM" id="CLU_2323961_0_0_1"/>
<dbReference type="InterPro" id="IPR036265">
    <property type="entry name" value="HIT-like_sf"/>
</dbReference>
<gene>
    <name evidence="3" type="ordered locus">MTR_5g012525</name>
</gene>
<evidence type="ECO:0000313" key="4">
    <source>
        <dbReference type="EnsemblPlants" id="KEH27462"/>
    </source>
</evidence>
<dbReference type="PANTHER" id="PTHR12486">
    <property type="entry name" value="APRATAXIN-RELATED"/>
    <property type="match status" value="1"/>
</dbReference>
<evidence type="ECO:0000313" key="3">
    <source>
        <dbReference type="EMBL" id="KEH27462.1"/>
    </source>
</evidence>
<dbReference type="Gene3D" id="3.30.428.10">
    <property type="entry name" value="HIT-like"/>
    <property type="match status" value="1"/>
</dbReference>
<reference evidence="3 5" key="1">
    <citation type="journal article" date="2011" name="Nature">
        <title>The Medicago genome provides insight into the evolution of rhizobial symbioses.</title>
        <authorList>
            <person name="Young N.D."/>
            <person name="Debelle F."/>
            <person name="Oldroyd G.E."/>
            <person name="Geurts R."/>
            <person name="Cannon S.B."/>
            <person name="Udvardi M.K."/>
            <person name="Benedito V.A."/>
            <person name="Mayer K.F."/>
            <person name="Gouzy J."/>
            <person name="Schoof H."/>
            <person name="Van de Peer Y."/>
            <person name="Proost S."/>
            <person name="Cook D.R."/>
            <person name="Meyers B.C."/>
            <person name="Spannagl M."/>
            <person name="Cheung F."/>
            <person name="De Mita S."/>
            <person name="Krishnakumar V."/>
            <person name="Gundlach H."/>
            <person name="Zhou S."/>
            <person name="Mudge J."/>
            <person name="Bharti A.K."/>
            <person name="Murray J.D."/>
            <person name="Naoumkina M.A."/>
            <person name="Rosen B."/>
            <person name="Silverstein K.A."/>
            <person name="Tang H."/>
            <person name="Rombauts S."/>
            <person name="Zhao P.X."/>
            <person name="Zhou P."/>
            <person name="Barbe V."/>
            <person name="Bardou P."/>
            <person name="Bechner M."/>
            <person name="Bellec A."/>
            <person name="Berger A."/>
            <person name="Berges H."/>
            <person name="Bidwell S."/>
            <person name="Bisseling T."/>
            <person name="Choisne N."/>
            <person name="Couloux A."/>
            <person name="Denny R."/>
            <person name="Deshpande S."/>
            <person name="Dai X."/>
            <person name="Doyle J.J."/>
            <person name="Dudez A.M."/>
            <person name="Farmer A.D."/>
            <person name="Fouteau S."/>
            <person name="Franken C."/>
            <person name="Gibelin C."/>
            <person name="Gish J."/>
            <person name="Goldstein S."/>
            <person name="Gonzalez A.J."/>
            <person name="Green P.J."/>
            <person name="Hallab A."/>
            <person name="Hartog M."/>
            <person name="Hua A."/>
            <person name="Humphray S.J."/>
            <person name="Jeong D.H."/>
            <person name="Jing Y."/>
            <person name="Jocker A."/>
            <person name="Kenton S.M."/>
            <person name="Kim D.J."/>
            <person name="Klee K."/>
            <person name="Lai H."/>
            <person name="Lang C."/>
            <person name="Lin S."/>
            <person name="Macmil S.L."/>
            <person name="Magdelenat G."/>
            <person name="Matthews L."/>
            <person name="McCorrison J."/>
            <person name="Monaghan E.L."/>
            <person name="Mun J.H."/>
            <person name="Najar F.Z."/>
            <person name="Nicholson C."/>
            <person name="Noirot C."/>
            <person name="O'Bleness M."/>
            <person name="Paule C.R."/>
            <person name="Poulain J."/>
            <person name="Prion F."/>
            <person name="Qin B."/>
            <person name="Qu C."/>
            <person name="Retzel E.F."/>
            <person name="Riddle C."/>
            <person name="Sallet E."/>
            <person name="Samain S."/>
            <person name="Samson N."/>
            <person name="Sanders I."/>
            <person name="Saurat O."/>
            <person name="Scarpelli C."/>
            <person name="Schiex T."/>
            <person name="Segurens B."/>
            <person name="Severin A.J."/>
            <person name="Sherrier D.J."/>
            <person name="Shi R."/>
            <person name="Sims S."/>
            <person name="Singer S.R."/>
            <person name="Sinharoy S."/>
            <person name="Sterck L."/>
            <person name="Viollet A."/>
            <person name="Wang B.B."/>
            <person name="Wang K."/>
            <person name="Wang M."/>
            <person name="Wang X."/>
            <person name="Warfsmann J."/>
            <person name="Weissenbach J."/>
            <person name="White D.D."/>
            <person name="White J.D."/>
            <person name="Wiley G.B."/>
            <person name="Wincker P."/>
            <person name="Xing Y."/>
            <person name="Yang L."/>
            <person name="Yao Z."/>
            <person name="Ying F."/>
            <person name="Zhai J."/>
            <person name="Zhou L."/>
            <person name="Zuber A."/>
            <person name="Denarie J."/>
            <person name="Dixon R.A."/>
            <person name="May G.D."/>
            <person name="Schwartz D.C."/>
            <person name="Rogers J."/>
            <person name="Quetier F."/>
            <person name="Town C.D."/>
            <person name="Roe B.A."/>
        </authorList>
    </citation>
    <scope>NUCLEOTIDE SEQUENCE [LARGE SCALE GENOMIC DNA]</scope>
    <source>
        <strain evidence="3">A17</strain>
        <strain evidence="4 5">cv. Jemalong A17</strain>
    </source>
</reference>
<dbReference type="EnsemblPlants" id="KEH27462">
    <property type="protein sequence ID" value="KEH27462"/>
    <property type="gene ID" value="MTR_5g012525"/>
</dbReference>